<reference evidence="1" key="1">
    <citation type="submission" date="2022-06" db="EMBL/GenBank/DDBJ databases">
        <title>Phylogenomic reconstructions and comparative analyses of Kickxellomycotina fungi.</title>
        <authorList>
            <person name="Reynolds N.K."/>
            <person name="Stajich J.E."/>
            <person name="Barry K."/>
            <person name="Grigoriev I.V."/>
            <person name="Crous P."/>
            <person name="Smith M.E."/>
        </authorList>
    </citation>
    <scope>NUCLEOTIDE SEQUENCE</scope>
    <source>
        <strain evidence="1">RSA 2271</strain>
    </source>
</reference>
<sequence>MLELARVNTHPSLARVSAVSIEVFPTRNGSPAAATPPSSCEKLPDIVELELTATSTASPDITLTVEFHGPIFFGSASDLTDVFSHPTGELGELRYRTMVLDFSNAVIYDSSGVEVIKFILREFGMERGIRVCVVSIDDRSRELLSRSHKLKRVILETFVESASMVPTEVQQAYELLTVSIEDDHGQKAGWFGRASDGRLKSEVQSLLLESTDSGSPGEDGLPVHRADNDARASSAPVISKTGSDPRRRRRDP</sequence>
<organism evidence="1 2">
    <name type="scientific">Spiromyces aspiralis</name>
    <dbReference type="NCBI Taxonomy" id="68401"/>
    <lineage>
        <taxon>Eukaryota</taxon>
        <taxon>Fungi</taxon>
        <taxon>Fungi incertae sedis</taxon>
        <taxon>Zoopagomycota</taxon>
        <taxon>Kickxellomycotina</taxon>
        <taxon>Kickxellomycetes</taxon>
        <taxon>Kickxellales</taxon>
        <taxon>Kickxellaceae</taxon>
        <taxon>Spiromyces</taxon>
    </lineage>
</organism>
<comment type="caution">
    <text evidence="1">The sequence shown here is derived from an EMBL/GenBank/DDBJ whole genome shotgun (WGS) entry which is preliminary data.</text>
</comment>
<dbReference type="EMBL" id="JAMZIH010003223">
    <property type="protein sequence ID" value="KAJ1676965.1"/>
    <property type="molecule type" value="Genomic_DNA"/>
</dbReference>
<accession>A0ACC1HLT6</accession>
<protein>
    <submittedName>
        <fullName evidence="1">Uncharacterized protein</fullName>
    </submittedName>
</protein>
<keyword evidence="2" id="KW-1185">Reference proteome</keyword>
<dbReference type="Proteomes" id="UP001145114">
    <property type="component" value="Unassembled WGS sequence"/>
</dbReference>
<proteinExistence type="predicted"/>
<gene>
    <name evidence="1" type="ORF">EV182_007162</name>
</gene>
<evidence type="ECO:0000313" key="2">
    <source>
        <dbReference type="Proteomes" id="UP001145114"/>
    </source>
</evidence>
<name>A0ACC1HLT6_9FUNG</name>
<evidence type="ECO:0000313" key="1">
    <source>
        <dbReference type="EMBL" id="KAJ1676965.1"/>
    </source>
</evidence>